<dbReference type="InterPro" id="IPR001295">
    <property type="entry name" value="Dihydroorotate_DH_CS"/>
</dbReference>
<organism evidence="13 14">
    <name type="scientific">Skermanella stibiiresistens SB22</name>
    <dbReference type="NCBI Taxonomy" id="1385369"/>
    <lineage>
        <taxon>Bacteria</taxon>
        <taxon>Pseudomonadati</taxon>
        <taxon>Pseudomonadota</taxon>
        <taxon>Alphaproteobacteria</taxon>
        <taxon>Rhodospirillales</taxon>
        <taxon>Azospirillaceae</taxon>
        <taxon>Skermanella</taxon>
    </lineage>
</organism>
<keyword evidence="9 11" id="KW-0472">Membrane</keyword>
<evidence type="ECO:0000313" key="14">
    <source>
        <dbReference type="Proteomes" id="UP000019486"/>
    </source>
</evidence>
<dbReference type="InterPro" id="IPR005719">
    <property type="entry name" value="Dihydroorotate_DH_2"/>
</dbReference>
<feature type="binding site" evidence="11">
    <location>
        <position position="247"/>
    </location>
    <ligand>
        <name>FMN</name>
        <dbReference type="ChEBI" id="CHEBI:58210"/>
    </ligand>
</feature>
<feature type="binding site" evidence="11">
    <location>
        <position position="65"/>
    </location>
    <ligand>
        <name>substrate</name>
    </ligand>
</feature>
<comment type="similarity">
    <text evidence="4 11">Belongs to the dihydroorotate dehydrogenase family. Type 2 subfamily.</text>
</comment>
<evidence type="ECO:0000256" key="10">
    <source>
        <dbReference type="ARBA" id="ARBA00048639"/>
    </source>
</evidence>
<feature type="binding site" evidence="11">
    <location>
        <begin position="320"/>
        <end position="321"/>
    </location>
    <ligand>
        <name>FMN</name>
        <dbReference type="ChEBI" id="CHEBI:58210"/>
    </ligand>
</feature>
<feature type="domain" description="Dihydroorotate dehydrogenase catalytic" evidence="12">
    <location>
        <begin position="44"/>
        <end position="342"/>
    </location>
</feature>
<dbReference type="InterPro" id="IPR013785">
    <property type="entry name" value="Aldolase_TIM"/>
</dbReference>
<dbReference type="GO" id="GO:0044205">
    <property type="term" value="P:'de novo' UMP biosynthetic process"/>
    <property type="evidence" value="ECO:0007669"/>
    <property type="project" value="UniProtKB-UniRule"/>
</dbReference>
<dbReference type="NCBIfam" id="NF003652">
    <property type="entry name" value="PRK05286.2-5"/>
    <property type="match status" value="1"/>
</dbReference>
<feature type="binding site" evidence="11">
    <location>
        <position position="270"/>
    </location>
    <ligand>
        <name>FMN</name>
        <dbReference type="ChEBI" id="CHEBI:58210"/>
    </ligand>
</feature>
<evidence type="ECO:0000256" key="7">
    <source>
        <dbReference type="ARBA" id="ARBA00022975"/>
    </source>
</evidence>
<feature type="binding site" evidence="11">
    <location>
        <begin position="110"/>
        <end position="114"/>
    </location>
    <ligand>
        <name>substrate</name>
    </ligand>
</feature>
<keyword evidence="5 11" id="KW-0285">Flavoprotein</keyword>
<feature type="binding site" evidence="11">
    <location>
        <begin position="248"/>
        <end position="249"/>
    </location>
    <ligand>
        <name>substrate</name>
    </ligand>
</feature>
<evidence type="ECO:0000256" key="3">
    <source>
        <dbReference type="ARBA" id="ARBA00005161"/>
    </source>
</evidence>
<dbReference type="Gene3D" id="3.20.20.70">
    <property type="entry name" value="Aldolase class I"/>
    <property type="match status" value="1"/>
</dbReference>
<proteinExistence type="inferred from homology"/>
<comment type="subcellular location">
    <subcellularLocation>
        <location evidence="11">Cell membrane</location>
        <topology evidence="11">Peripheral membrane protein</topology>
    </subcellularLocation>
    <subcellularLocation>
        <location evidence="2">Membrane</location>
    </subcellularLocation>
</comment>
<feature type="binding site" evidence="11">
    <location>
        <begin position="61"/>
        <end position="65"/>
    </location>
    <ligand>
        <name>FMN</name>
        <dbReference type="ChEBI" id="CHEBI:58210"/>
    </ligand>
</feature>
<feature type="binding site" evidence="11">
    <location>
        <position position="179"/>
    </location>
    <ligand>
        <name>substrate</name>
    </ligand>
</feature>
<dbReference type="Pfam" id="PF01180">
    <property type="entry name" value="DHO_dh"/>
    <property type="match status" value="1"/>
</dbReference>
<accession>W9GUC0</accession>
<feature type="active site" description="Nucleophile" evidence="11">
    <location>
        <position position="177"/>
    </location>
</feature>
<dbReference type="GO" id="GO:0005737">
    <property type="term" value="C:cytoplasm"/>
    <property type="evidence" value="ECO:0007669"/>
    <property type="project" value="InterPro"/>
</dbReference>
<comment type="caution">
    <text evidence="13">The sequence shown here is derived from an EMBL/GenBank/DDBJ whole genome shotgun (WGS) entry which is preliminary data.</text>
</comment>
<evidence type="ECO:0000256" key="8">
    <source>
        <dbReference type="ARBA" id="ARBA00023002"/>
    </source>
</evidence>
<keyword evidence="8 11" id="KW-0560">Oxidoreductase</keyword>
<dbReference type="NCBIfam" id="NF003645">
    <property type="entry name" value="PRK05286.1-2"/>
    <property type="match status" value="1"/>
</dbReference>
<comment type="subunit">
    <text evidence="11">Monomer.</text>
</comment>
<evidence type="ECO:0000256" key="4">
    <source>
        <dbReference type="ARBA" id="ARBA00005359"/>
    </source>
</evidence>
<keyword evidence="14" id="KW-1185">Reference proteome</keyword>
<comment type="pathway">
    <text evidence="3 11">Pyrimidine metabolism; UMP biosynthesis via de novo pathway; orotate from (S)-dihydroorotate (quinone route): step 1/1.</text>
</comment>
<dbReference type="PANTHER" id="PTHR48109">
    <property type="entry name" value="DIHYDROOROTATE DEHYDROGENASE (QUINONE), MITOCHONDRIAL-RELATED"/>
    <property type="match status" value="1"/>
</dbReference>
<evidence type="ECO:0000256" key="6">
    <source>
        <dbReference type="ARBA" id="ARBA00022643"/>
    </source>
</evidence>
<dbReference type="HAMAP" id="MF_00225">
    <property type="entry name" value="DHO_dh_type2"/>
    <property type="match status" value="1"/>
</dbReference>
<name>W9GUC0_9PROT</name>
<dbReference type="GO" id="GO:0006207">
    <property type="term" value="P:'de novo' pyrimidine nucleobase biosynthetic process"/>
    <property type="evidence" value="ECO:0007669"/>
    <property type="project" value="UniProtKB-UniRule"/>
</dbReference>
<keyword evidence="11" id="KW-1003">Cell membrane</keyword>
<feature type="binding site" evidence="11">
    <location>
        <position position="174"/>
    </location>
    <ligand>
        <name>substrate</name>
    </ligand>
</feature>
<reference evidence="13 14" key="1">
    <citation type="submission" date="2013-08" db="EMBL/GenBank/DDBJ databases">
        <title>The genome sequence of Skermanella stibiiresistens.</title>
        <authorList>
            <person name="Zhu W."/>
            <person name="Wang G."/>
        </authorList>
    </citation>
    <scope>NUCLEOTIDE SEQUENCE [LARGE SCALE GENOMIC DNA]</scope>
    <source>
        <strain evidence="13 14">SB22</strain>
    </source>
</reference>
<dbReference type="UniPathway" id="UPA00070">
    <property type="reaction ID" value="UER00946"/>
</dbReference>
<dbReference type="InterPro" id="IPR050074">
    <property type="entry name" value="DHO_dehydrogenase"/>
</dbReference>
<evidence type="ECO:0000256" key="11">
    <source>
        <dbReference type="HAMAP-Rule" id="MF_00225"/>
    </source>
</evidence>
<dbReference type="OrthoDB" id="9802377at2"/>
<dbReference type="GO" id="GO:0106430">
    <property type="term" value="F:dihydroorotate dehydrogenase (quinone) activity"/>
    <property type="evidence" value="ECO:0007669"/>
    <property type="project" value="UniProtKB-EC"/>
</dbReference>
<keyword evidence="6 11" id="KW-0288">FMN</keyword>
<dbReference type="STRING" id="1385369.N825_17975"/>
<feature type="binding site" evidence="11">
    <location>
        <position position="85"/>
    </location>
    <ligand>
        <name>FMN</name>
        <dbReference type="ChEBI" id="CHEBI:58210"/>
    </ligand>
</feature>
<dbReference type="PROSITE" id="PS00912">
    <property type="entry name" value="DHODEHASE_2"/>
    <property type="match status" value="1"/>
</dbReference>
<dbReference type="PANTHER" id="PTHR48109:SF4">
    <property type="entry name" value="DIHYDROOROTATE DEHYDROGENASE (QUINONE), MITOCHONDRIAL"/>
    <property type="match status" value="1"/>
</dbReference>
<comment type="cofactor">
    <cofactor evidence="11">
        <name>FMN</name>
        <dbReference type="ChEBI" id="CHEBI:58210"/>
    </cofactor>
    <text evidence="11">Binds 1 FMN per subunit.</text>
</comment>
<dbReference type="CDD" id="cd04738">
    <property type="entry name" value="DHOD_2_like"/>
    <property type="match status" value="1"/>
</dbReference>
<evidence type="ECO:0000256" key="9">
    <source>
        <dbReference type="ARBA" id="ARBA00023136"/>
    </source>
</evidence>
<comment type="catalytic activity">
    <reaction evidence="10 11">
        <text>(S)-dihydroorotate + a quinone = orotate + a quinol</text>
        <dbReference type="Rhea" id="RHEA:30187"/>
        <dbReference type="ChEBI" id="CHEBI:24646"/>
        <dbReference type="ChEBI" id="CHEBI:30839"/>
        <dbReference type="ChEBI" id="CHEBI:30864"/>
        <dbReference type="ChEBI" id="CHEBI:132124"/>
        <dbReference type="EC" id="1.3.5.2"/>
    </reaction>
</comment>
<feature type="binding site" evidence="11">
    <location>
        <position position="174"/>
    </location>
    <ligand>
        <name>FMN</name>
        <dbReference type="ChEBI" id="CHEBI:58210"/>
    </ligand>
</feature>
<dbReference type="EMBL" id="AVFL01000026">
    <property type="protein sequence ID" value="EWY37500.1"/>
    <property type="molecule type" value="Genomic_DNA"/>
</dbReference>
<dbReference type="SUPFAM" id="SSF51395">
    <property type="entry name" value="FMN-linked oxidoreductases"/>
    <property type="match status" value="1"/>
</dbReference>
<feature type="binding site" evidence="11">
    <location>
        <position position="143"/>
    </location>
    <ligand>
        <name>FMN</name>
        <dbReference type="ChEBI" id="CHEBI:58210"/>
    </ligand>
</feature>
<keyword evidence="7 11" id="KW-0665">Pyrimidine biosynthesis</keyword>
<comment type="function">
    <text evidence="1 11">Catalyzes the conversion of dihydroorotate to orotate with quinone as electron acceptor.</text>
</comment>
<dbReference type="GO" id="GO:0005886">
    <property type="term" value="C:plasma membrane"/>
    <property type="evidence" value="ECO:0007669"/>
    <property type="project" value="UniProtKB-SubCell"/>
</dbReference>
<dbReference type="RefSeq" id="WP_037458915.1">
    <property type="nucleotide sequence ID" value="NZ_AVFL01000026.1"/>
</dbReference>
<evidence type="ECO:0000256" key="5">
    <source>
        <dbReference type="ARBA" id="ARBA00022630"/>
    </source>
</evidence>
<feature type="binding site" evidence="11">
    <location>
        <position position="299"/>
    </location>
    <ligand>
        <name>FMN</name>
        <dbReference type="ChEBI" id="CHEBI:58210"/>
    </ligand>
</feature>
<dbReference type="NCBIfam" id="TIGR01036">
    <property type="entry name" value="pyrD_sub2"/>
    <property type="match status" value="1"/>
</dbReference>
<dbReference type="Proteomes" id="UP000019486">
    <property type="component" value="Unassembled WGS sequence"/>
</dbReference>
<feature type="binding site" evidence="11">
    <location>
        <position position="219"/>
    </location>
    <ligand>
        <name>FMN</name>
        <dbReference type="ChEBI" id="CHEBI:58210"/>
    </ligand>
</feature>
<evidence type="ECO:0000256" key="1">
    <source>
        <dbReference type="ARBA" id="ARBA00003125"/>
    </source>
</evidence>
<evidence type="ECO:0000313" key="13">
    <source>
        <dbReference type="EMBL" id="EWY37500.1"/>
    </source>
</evidence>
<dbReference type="PROSITE" id="PS00911">
    <property type="entry name" value="DHODEHASE_1"/>
    <property type="match status" value="1"/>
</dbReference>
<sequence>MIDLYPLVGPLLRRLDPETAHGATIAALKSGLVPKARGADDPILACRLWGLDFPNPVGLAAGFDKNAEVADAMLAQGFGFVEIGSVTPRPQVGNPRPRVFRLPEQRAMINRYGFNNDGLDAVAGRLEARLKGAGGKPGLVGANVGKNKETVDAAADYEIGIRRLTPLAGYLVINVSSPNTPGLRALQGREPLAELLGRALAARAEATPAGGPPPPLLLKIAPDLTTEDKRDVAEVALASGIDGLIVSNTTITRPAGLPPAIAAEAGGFSGAPLMAASTAMLAEMYRLTEGRLPLIGCGGISSGRDAYAKIRAGASLVQLYTALVYRGPALVGAIKRDLAAALRADGFASLQAAVGADHRLDPSVSPAA</sequence>
<gene>
    <name evidence="11" type="primary">pyrD</name>
    <name evidence="13" type="ORF">N825_17975</name>
</gene>
<protein>
    <recommendedName>
        <fullName evidence="11">Dihydroorotate dehydrogenase (quinone)</fullName>
        <ecNumber evidence="11">1.3.5.2</ecNumber>
    </recommendedName>
    <alternativeName>
        <fullName evidence="11">DHOdehase</fullName>
        <shortName evidence="11">DHOD</shortName>
        <shortName evidence="11">DHODase</shortName>
    </alternativeName>
    <alternativeName>
        <fullName evidence="11">Dihydroorotate oxidase</fullName>
    </alternativeName>
</protein>
<evidence type="ECO:0000256" key="2">
    <source>
        <dbReference type="ARBA" id="ARBA00004370"/>
    </source>
</evidence>
<dbReference type="EC" id="1.3.5.2" evidence="11"/>
<dbReference type="InterPro" id="IPR005720">
    <property type="entry name" value="Dihydroorotate_DH_cat"/>
</dbReference>
<dbReference type="AlphaFoldDB" id="W9GUC0"/>
<dbReference type="PATRIC" id="fig|1385369.3.peg.5569"/>
<evidence type="ECO:0000259" key="12">
    <source>
        <dbReference type="Pfam" id="PF01180"/>
    </source>
</evidence>